<accession>A0A8S1UB88</accession>
<name>A0A8S1UB88_PAROT</name>
<feature type="compositionally biased region" description="Polar residues" evidence="1">
    <location>
        <begin position="123"/>
        <end position="137"/>
    </location>
</feature>
<evidence type="ECO:0000256" key="1">
    <source>
        <dbReference type="SAM" id="MobiDB-lite"/>
    </source>
</evidence>
<gene>
    <name evidence="2" type="ORF">POCTA_138.1.T0390272</name>
</gene>
<dbReference type="OrthoDB" id="10305511at2759"/>
<dbReference type="OMA" id="RNRFQAC"/>
<reference evidence="2" key="1">
    <citation type="submission" date="2021-01" db="EMBL/GenBank/DDBJ databases">
        <authorList>
            <consortium name="Genoscope - CEA"/>
            <person name="William W."/>
        </authorList>
    </citation>
    <scope>NUCLEOTIDE SEQUENCE</scope>
</reference>
<evidence type="ECO:0000313" key="2">
    <source>
        <dbReference type="EMBL" id="CAD8161213.1"/>
    </source>
</evidence>
<proteinExistence type="predicted"/>
<dbReference type="Proteomes" id="UP000683925">
    <property type="component" value="Unassembled WGS sequence"/>
</dbReference>
<evidence type="ECO:0000313" key="3">
    <source>
        <dbReference type="Proteomes" id="UP000683925"/>
    </source>
</evidence>
<feature type="region of interest" description="Disordered" evidence="1">
    <location>
        <begin position="123"/>
        <end position="142"/>
    </location>
</feature>
<dbReference type="EMBL" id="CAJJDP010000039">
    <property type="protein sequence ID" value="CAD8161213.1"/>
    <property type="molecule type" value="Genomic_DNA"/>
</dbReference>
<protein>
    <submittedName>
        <fullName evidence="2">Uncharacterized protein</fullName>
    </submittedName>
</protein>
<keyword evidence="3" id="KW-1185">Reference proteome</keyword>
<organism evidence="2 3">
    <name type="scientific">Paramecium octaurelia</name>
    <dbReference type="NCBI Taxonomy" id="43137"/>
    <lineage>
        <taxon>Eukaryota</taxon>
        <taxon>Sar</taxon>
        <taxon>Alveolata</taxon>
        <taxon>Ciliophora</taxon>
        <taxon>Intramacronucleata</taxon>
        <taxon>Oligohymenophorea</taxon>
        <taxon>Peniculida</taxon>
        <taxon>Parameciidae</taxon>
        <taxon>Paramecium</taxon>
    </lineage>
</organism>
<comment type="caution">
    <text evidence="2">The sequence shown here is derived from an EMBL/GenBank/DDBJ whole genome shotgun (WGS) entry which is preliminary data.</text>
</comment>
<sequence>MRNRFQACSFKNFTNSLSSNIPLNLNKTRSCESNLFGYANKKMLYVTTILPTFQPYQNIITKLKDHNIKMQQRKQIKMRNKRHQIQKKTLIEIIKKQEQKPKKRTNKHHNTVFYNHQASSTAQSNLCSDDTNQNPSKENSKHSIQLHMYNSLSPPKLYIDKRTTKLQTFSQRLKTFYLPITAPFDSQTILKLERIQDGRAKVIKQQGSRDDYQVNIRLYKFEDDEMYGDDHGKNQETELPTLHQEDDEEDEQTDHDNLGHLKQLSHNHQKQAYKNILKFNRRSLQSLIDKQQLGKSRIKEILTTEYSQRAITANLSPQSNCILGYYPIPSMKLLDAKWKRPLQKLLPLNIKPVSQLTFSNMIPLLPVSIITQSTQSTKNSNEKKKLARKIINAGEKKHKKNITFGQLLIKV</sequence>
<feature type="region of interest" description="Disordered" evidence="1">
    <location>
        <begin position="226"/>
        <end position="254"/>
    </location>
</feature>
<dbReference type="AlphaFoldDB" id="A0A8S1UB88"/>